<feature type="transmembrane region" description="Helical" evidence="6">
    <location>
        <begin position="376"/>
        <end position="400"/>
    </location>
</feature>
<feature type="transmembrane region" description="Helical" evidence="6">
    <location>
        <begin position="321"/>
        <end position="342"/>
    </location>
</feature>
<dbReference type="KEGG" id="sng:SNE_A15800"/>
<keyword evidence="3 6" id="KW-0812">Transmembrane</keyword>
<dbReference type="OrthoDB" id="783189at2"/>
<sequence>MALKHLLNWDKPRVVNPSNPCVPWIVLAVMILSTICAIASGFAGIVADASIQGALVIGSQKNLWLTILYFFMTAFMVPIADKCSIRFGYKTVFFVGLIVFFIPNFIAGLTGNYWVMLIFRCLSAVGAGAIFPASLTLVDHVFTKEKKTVAIAIYVALAFGVGTGGGTFLGGYLTDFFGWRWIYFIFLFFAPVVLILNWIFVQETERRSAGPFDFWGTVFYAGAVGSLVTWIPNVKAPWNTEGFTSTLAISTTVIFFISLIGLIWWEKRAKSPLLNLSLFRIRPFLLGNTAIFVVAVTFFSMTMSLTSVFEEGLLYSKYRAALLQVPFGVSIGIFGAMSGLLSPKIGVRILAMIGMVITAISCFTMHSITIQSSHGSFIWLQVFHGAGIGFALGPLTALALKRIQPENIGQAVVIVTLFRQLGGSLGPTIMQFIQYFRYPFHLLRFGEQMQLNSPALENHLEESRIFLVENAGSIPSVGAYGQEGFTEAATFRSFDQLREYASIQAQILSINDAFWLLGWAVVVISIVIGFFMIRARIKEGRIS</sequence>
<keyword evidence="9" id="KW-1185">Reference proteome</keyword>
<dbReference type="HOGENOM" id="CLU_501420_0_0_0"/>
<evidence type="ECO:0000256" key="3">
    <source>
        <dbReference type="ARBA" id="ARBA00022692"/>
    </source>
</evidence>
<comment type="subcellular location">
    <subcellularLocation>
        <location evidence="1">Membrane</location>
        <topology evidence="1">Multi-pass membrane protein</topology>
    </subcellularLocation>
</comment>
<dbReference type="STRING" id="331113.SNE_A15800"/>
<dbReference type="PANTHER" id="PTHR42718:SF9">
    <property type="entry name" value="MAJOR FACILITATOR SUPERFAMILY MULTIDRUG TRANSPORTER MFSC"/>
    <property type="match status" value="1"/>
</dbReference>
<feature type="transmembrane region" description="Helical" evidence="6">
    <location>
        <begin position="63"/>
        <end position="80"/>
    </location>
</feature>
<feature type="transmembrane region" description="Helical" evidence="6">
    <location>
        <begin position="21"/>
        <end position="43"/>
    </location>
</feature>
<reference evidence="8 9" key="2">
    <citation type="journal article" date="2011" name="Mol. Biol. Evol.">
        <title>Unity in variety--the pan-genome of the Chlamydiae.</title>
        <authorList>
            <person name="Collingro A."/>
            <person name="Tischler P."/>
            <person name="Weinmaier T."/>
            <person name="Penz T."/>
            <person name="Heinz E."/>
            <person name="Brunham R.C."/>
            <person name="Read T.D."/>
            <person name="Bavoil P.M."/>
            <person name="Sachse K."/>
            <person name="Kahane S."/>
            <person name="Friedman M.G."/>
            <person name="Rattei T."/>
            <person name="Myers G.S."/>
            <person name="Horn M."/>
        </authorList>
    </citation>
    <scope>NUCLEOTIDE SEQUENCE [LARGE SCALE GENOMIC DNA]</scope>
    <source>
        <strain evidence="9">ATCC VR-1471 / Z</strain>
    </source>
</reference>
<proteinExistence type="predicted"/>
<dbReference type="InterPro" id="IPR020846">
    <property type="entry name" value="MFS_dom"/>
</dbReference>
<feature type="transmembrane region" description="Helical" evidence="6">
    <location>
        <begin position="212"/>
        <end position="231"/>
    </location>
</feature>
<evidence type="ECO:0000259" key="7">
    <source>
        <dbReference type="PROSITE" id="PS50850"/>
    </source>
</evidence>
<feature type="transmembrane region" description="Helical" evidence="6">
    <location>
        <begin position="349"/>
        <end position="370"/>
    </location>
</feature>
<dbReference type="Proteomes" id="UP000000496">
    <property type="component" value="Chromosome gsn.131"/>
</dbReference>
<evidence type="ECO:0000256" key="4">
    <source>
        <dbReference type="ARBA" id="ARBA00022989"/>
    </source>
</evidence>
<evidence type="ECO:0000256" key="5">
    <source>
        <dbReference type="ARBA" id="ARBA00023136"/>
    </source>
</evidence>
<feature type="transmembrane region" description="Helical" evidence="6">
    <location>
        <begin position="113"/>
        <end position="137"/>
    </location>
</feature>
<evidence type="ECO:0000313" key="8">
    <source>
        <dbReference type="EMBL" id="CCB89457.1"/>
    </source>
</evidence>
<dbReference type="GO" id="GO:0022857">
    <property type="term" value="F:transmembrane transporter activity"/>
    <property type="evidence" value="ECO:0007669"/>
    <property type="project" value="InterPro"/>
</dbReference>
<dbReference type="RefSeq" id="WP_013943923.1">
    <property type="nucleotide sequence ID" value="NC_015713.1"/>
</dbReference>
<feature type="transmembrane region" description="Helical" evidence="6">
    <location>
        <begin position="181"/>
        <end position="200"/>
    </location>
</feature>
<accession>F8L9D2</accession>
<organism evidence="8 9">
    <name type="scientific">Simkania negevensis (strain ATCC VR-1471 / DSM 27360 / Z)</name>
    <dbReference type="NCBI Taxonomy" id="331113"/>
    <lineage>
        <taxon>Bacteria</taxon>
        <taxon>Pseudomonadati</taxon>
        <taxon>Chlamydiota</taxon>
        <taxon>Chlamydiia</taxon>
        <taxon>Parachlamydiales</taxon>
        <taxon>Simkaniaceae</taxon>
        <taxon>Simkania</taxon>
    </lineage>
</organism>
<protein>
    <recommendedName>
        <fullName evidence="7">Major facilitator superfamily (MFS) profile domain-containing protein</fullName>
    </recommendedName>
</protein>
<feature type="transmembrane region" description="Helical" evidence="6">
    <location>
        <begin position="412"/>
        <end position="433"/>
    </location>
</feature>
<evidence type="ECO:0000256" key="1">
    <source>
        <dbReference type="ARBA" id="ARBA00004141"/>
    </source>
</evidence>
<dbReference type="Gene3D" id="1.20.1720.10">
    <property type="entry name" value="Multidrug resistance protein D"/>
    <property type="match status" value="1"/>
</dbReference>
<keyword evidence="2" id="KW-0813">Transport</keyword>
<feature type="domain" description="Major facilitator superfamily (MFS) profile" evidence="7">
    <location>
        <begin position="25"/>
        <end position="536"/>
    </location>
</feature>
<dbReference type="AlphaFoldDB" id="F8L9D2"/>
<evidence type="ECO:0000256" key="6">
    <source>
        <dbReference type="SAM" id="Phobius"/>
    </source>
</evidence>
<dbReference type="PROSITE" id="PS50850">
    <property type="entry name" value="MFS"/>
    <property type="match status" value="1"/>
</dbReference>
<feature type="transmembrane region" description="Helical" evidence="6">
    <location>
        <begin position="243"/>
        <end position="265"/>
    </location>
</feature>
<dbReference type="SUPFAM" id="SSF103473">
    <property type="entry name" value="MFS general substrate transporter"/>
    <property type="match status" value="1"/>
</dbReference>
<dbReference type="Gene3D" id="1.20.1250.20">
    <property type="entry name" value="MFS general substrate transporter like domains"/>
    <property type="match status" value="1"/>
</dbReference>
<dbReference type="InterPro" id="IPR011701">
    <property type="entry name" value="MFS"/>
</dbReference>
<feature type="transmembrane region" description="Helical" evidence="6">
    <location>
        <begin position="513"/>
        <end position="533"/>
    </location>
</feature>
<dbReference type="PANTHER" id="PTHR42718">
    <property type="entry name" value="MAJOR FACILITATOR SUPERFAMILY MULTIDRUG TRANSPORTER MFSC"/>
    <property type="match status" value="1"/>
</dbReference>
<keyword evidence="5 6" id="KW-0472">Membrane</keyword>
<dbReference type="eggNOG" id="COG2814">
    <property type="taxonomic scope" value="Bacteria"/>
</dbReference>
<feature type="transmembrane region" description="Helical" evidence="6">
    <location>
        <begin position="149"/>
        <end position="169"/>
    </location>
</feature>
<feature type="transmembrane region" description="Helical" evidence="6">
    <location>
        <begin position="285"/>
        <end position="309"/>
    </location>
</feature>
<dbReference type="Pfam" id="PF07690">
    <property type="entry name" value="MFS_1"/>
    <property type="match status" value="1"/>
</dbReference>
<evidence type="ECO:0000313" key="9">
    <source>
        <dbReference type="Proteomes" id="UP000000496"/>
    </source>
</evidence>
<name>F8L9D2_SIMNZ</name>
<evidence type="ECO:0000256" key="2">
    <source>
        <dbReference type="ARBA" id="ARBA00022448"/>
    </source>
</evidence>
<dbReference type="InterPro" id="IPR036259">
    <property type="entry name" value="MFS_trans_sf"/>
</dbReference>
<dbReference type="GO" id="GO:0016020">
    <property type="term" value="C:membrane"/>
    <property type="evidence" value="ECO:0007669"/>
    <property type="project" value="UniProtKB-SubCell"/>
</dbReference>
<dbReference type="EMBL" id="FR872582">
    <property type="protein sequence ID" value="CCB89457.1"/>
    <property type="molecule type" value="Genomic_DNA"/>
</dbReference>
<reference key="1">
    <citation type="journal article" date="2011" name="Mol. Biol. Evol.">
        <title>Unity in variety -- the pan-genome of the Chlamydiae.</title>
        <authorList>
            <person name="Collingro A."/>
            <person name="Tischler P."/>
            <person name="Weinmaier T."/>
            <person name="Penz T."/>
            <person name="Heinz E."/>
            <person name="Brunham R.C."/>
            <person name="Read T.D."/>
            <person name="Bavoil P.M."/>
            <person name="Sachse K."/>
            <person name="Kahane S."/>
            <person name="Friedman M.G."/>
            <person name="Rattei T."/>
            <person name="Myers G.S.A."/>
            <person name="Horn M."/>
        </authorList>
    </citation>
    <scope>NUCLEOTIDE SEQUENCE</scope>
    <source>
        <strain>Z</strain>
    </source>
</reference>
<keyword evidence="4 6" id="KW-1133">Transmembrane helix</keyword>
<gene>
    <name evidence="8" type="ordered locus">SNE_A15800</name>
</gene>
<feature type="transmembrane region" description="Helical" evidence="6">
    <location>
        <begin position="87"/>
        <end position="107"/>
    </location>
</feature>